<evidence type="ECO:0000256" key="1">
    <source>
        <dbReference type="SAM" id="Phobius"/>
    </source>
</evidence>
<keyword evidence="1" id="KW-0812">Transmembrane</keyword>
<gene>
    <name evidence="3" type="ORF">MSPICULIGERA_LOCUS2969</name>
</gene>
<name>A0AA36C8F8_9BILA</name>
<evidence type="ECO:0000313" key="3">
    <source>
        <dbReference type="EMBL" id="CAJ0564286.1"/>
    </source>
</evidence>
<accession>A0AA36C8F8</accession>
<feature type="transmembrane region" description="Helical" evidence="1">
    <location>
        <begin position="64"/>
        <end position="84"/>
    </location>
</feature>
<feature type="signal peptide" evidence="2">
    <location>
        <begin position="1"/>
        <end position="20"/>
    </location>
</feature>
<keyword evidence="4" id="KW-1185">Reference proteome</keyword>
<sequence length="146" mass="16280">MQRFGWLLVLTISFLCLVQAAPIPQPPVLWKKLLKNILTSASNTPSWTLSSPDLPHIRMDHSNLALVLSVIIYLLTLVGTTNGINDSSLNLTNSALQRDRQKVLKNNWLPVYWSVEDASGSVAVMQAVIDKVRRSLWARSTGDDNE</sequence>
<feature type="chain" id="PRO_5041440040" evidence="2">
    <location>
        <begin position="21"/>
        <end position="146"/>
    </location>
</feature>
<dbReference type="AlphaFoldDB" id="A0AA36C8F8"/>
<organism evidence="3 4">
    <name type="scientific">Mesorhabditis spiculigera</name>
    <dbReference type="NCBI Taxonomy" id="96644"/>
    <lineage>
        <taxon>Eukaryota</taxon>
        <taxon>Metazoa</taxon>
        <taxon>Ecdysozoa</taxon>
        <taxon>Nematoda</taxon>
        <taxon>Chromadorea</taxon>
        <taxon>Rhabditida</taxon>
        <taxon>Rhabditina</taxon>
        <taxon>Rhabditomorpha</taxon>
        <taxon>Rhabditoidea</taxon>
        <taxon>Rhabditidae</taxon>
        <taxon>Mesorhabditinae</taxon>
        <taxon>Mesorhabditis</taxon>
    </lineage>
</organism>
<keyword evidence="1" id="KW-0472">Membrane</keyword>
<dbReference type="EMBL" id="CATQJA010000852">
    <property type="protein sequence ID" value="CAJ0564286.1"/>
    <property type="molecule type" value="Genomic_DNA"/>
</dbReference>
<comment type="caution">
    <text evidence="3">The sequence shown here is derived from an EMBL/GenBank/DDBJ whole genome shotgun (WGS) entry which is preliminary data.</text>
</comment>
<keyword evidence="2" id="KW-0732">Signal</keyword>
<evidence type="ECO:0000256" key="2">
    <source>
        <dbReference type="SAM" id="SignalP"/>
    </source>
</evidence>
<reference evidence="3" key="1">
    <citation type="submission" date="2023-06" db="EMBL/GenBank/DDBJ databases">
        <authorList>
            <person name="Delattre M."/>
        </authorList>
    </citation>
    <scope>NUCLEOTIDE SEQUENCE</scope>
    <source>
        <strain evidence="3">AF72</strain>
    </source>
</reference>
<feature type="non-terminal residue" evidence="3">
    <location>
        <position position="1"/>
    </location>
</feature>
<evidence type="ECO:0000313" key="4">
    <source>
        <dbReference type="Proteomes" id="UP001177023"/>
    </source>
</evidence>
<protein>
    <submittedName>
        <fullName evidence="3">Uncharacterized protein</fullName>
    </submittedName>
</protein>
<proteinExistence type="predicted"/>
<keyword evidence="1" id="KW-1133">Transmembrane helix</keyword>
<dbReference type="Proteomes" id="UP001177023">
    <property type="component" value="Unassembled WGS sequence"/>
</dbReference>